<feature type="compositionally biased region" description="Basic and acidic residues" evidence="1">
    <location>
        <begin position="392"/>
        <end position="411"/>
    </location>
</feature>
<keyword evidence="2" id="KW-0812">Transmembrane</keyword>
<dbReference type="PANTHER" id="PTHR33870:SF19">
    <property type="entry name" value="LRR PROTEIN"/>
    <property type="match status" value="1"/>
</dbReference>
<feature type="region of interest" description="Disordered" evidence="1">
    <location>
        <begin position="191"/>
        <end position="213"/>
    </location>
</feature>
<keyword evidence="2" id="KW-1133">Transmembrane helix</keyword>
<dbReference type="AlphaFoldDB" id="A0A6D2IT18"/>
<keyword evidence="2" id="KW-0472">Membrane</keyword>
<feature type="compositionally biased region" description="Polar residues" evidence="1">
    <location>
        <begin position="756"/>
        <end position="767"/>
    </location>
</feature>
<feature type="region of interest" description="Disordered" evidence="1">
    <location>
        <begin position="141"/>
        <end position="172"/>
    </location>
</feature>
<comment type="caution">
    <text evidence="3">The sequence shown here is derived from an EMBL/GenBank/DDBJ whole genome shotgun (WGS) entry which is preliminary data.</text>
</comment>
<keyword evidence="4" id="KW-1185">Reference proteome</keyword>
<feature type="compositionally biased region" description="Basic and acidic residues" evidence="1">
    <location>
        <begin position="1154"/>
        <end position="1163"/>
    </location>
</feature>
<name>A0A6D2IT18_9BRAS</name>
<feature type="region of interest" description="Disordered" evidence="1">
    <location>
        <begin position="951"/>
        <end position="992"/>
    </location>
</feature>
<dbReference type="PANTHER" id="PTHR33870">
    <property type="entry name" value="CARDIOMYOPATHY-ASSOCIATED PROTEIN"/>
    <property type="match status" value="1"/>
</dbReference>
<feature type="compositionally biased region" description="Polar residues" evidence="1">
    <location>
        <begin position="245"/>
        <end position="264"/>
    </location>
</feature>
<feature type="transmembrane region" description="Helical" evidence="2">
    <location>
        <begin position="32"/>
        <end position="56"/>
    </location>
</feature>
<proteinExistence type="predicted"/>
<evidence type="ECO:0000256" key="1">
    <source>
        <dbReference type="SAM" id="MobiDB-lite"/>
    </source>
</evidence>
<evidence type="ECO:0000256" key="2">
    <source>
        <dbReference type="SAM" id="Phobius"/>
    </source>
</evidence>
<reference evidence="3" key="1">
    <citation type="submission" date="2020-01" db="EMBL/GenBank/DDBJ databases">
        <authorList>
            <person name="Mishra B."/>
        </authorList>
    </citation>
    <scope>NUCLEOTIDE SEQUENCE [LARGE SCALE GENOMIC DNA]</scope>
</reference>
<feature type="region of interest" description="Disordered" evidence="1">
    <location>
        <begin position="382"/>
        <end position="432"/>
    </location>
</feature>
<feature type="region of interest" description="Disordered" evidence="1">
    <location>
        <begin position="242"/>
        <end position="286"/>
    </location>
</feature>
<sequence>MGIDAKETGAILWKILACSMSTSFRFMRNHPVLSGVFMFLLTLYIFLPSLLFFLIYSSPVLACAAMYAREKLGLRFSSSESKTRVGEKTGVRCHLKQQRSVRRNARMKVEEWDSQTSEDEKDKVILTSLYNDLLGRTPHFEESPKAIEENVAEEDNAKEASNEEESRDLGDVNVEKPMFCNCEIKEEKHREMNSKEERSEEMDNVNEHGISETERNKRLESLIARRRARRLFRLALDQRNKLQAEETTTSPTTQNNNLQITVPRNNEKRRNYPSSEQIPGSAPSVLLKARNPFDIPYDPQEERPNLKGDSFDEEFSLFNHKDMFFCRHESFCRFSLFSPEQVQCMNSPVPASDISATRKRLDLDNEYMDHTEVTEQKIPCTVKEAAIEDEDKSVKNGKDREKEVEMKNETDSDKEEDDDDSSCSEESESELSRLNNAELREAICHSMDNYQGFLGNQTRNVIPTSLPRGLAAPRIDGSNMFYSRRCGNSHSRTFSVASDMQVEVSEIGSPPTTVDWLDDWSNGGESYMYDTDIDREIIRGEESLKARSGVGSKEENNVLGTKQDQKCVVDERHRTVNDTPLLDRRSLTEEVLEHKSYSSSDLSKLTSSGKAEGSLFHTSASLSSITEEPETVFDSIHGYKYNSENMNYLAGELTDHGPLTSLDSSARKLIDGEVVDVQQLGNDDLCGSPKIIDSNIIDLQQKDQILNSIQGEHDTENTKTRESEAIQSLLDDSLDTPYIESFETEREEKQDEPSLENFTEEVTTQAESPKIIDQQKDQILSSIQGEHDIENTNAREYEASQSLLDDSLATPYTESFEREIAAEEEPNLDNVTEEIETQAGLCGSSKVIDSNIVDHQQEDQILSSIQGEADTENIKERDYEATLSLLDASVDTPFIESFERKIEEEEGEQPNVINITDEITTQAENEILQSDLKSDPGHVLTELLDSEVMEENGREVVKNTDEKVEPVEQEKTDDVLKASSSHPHTQLLEDHGNAENDSDVILLQVQDGNNSALDESADQEISTEGENSGLLENIDDGLTQEHNTTANVEEESIVLEENQNSHGSESWTQQLDKNSSEGISPRTLEIIQKPAHDDGIAPNTVSQDIAKDECAAVANDSAIAENNDEQNLKHDDQVMDKELELNLETMHHNTDLIARKDDAESKEVTGAAMNNAETETTKDGHRALG</sequence>
<evidence type="ECO:0000313" key="3">
    <source>
        <dbReference type="EMBL" id="CAA7032277.1"/>
    </source>
</evidence>
<dbReference type="Proteomes" id="UP000467841">
    <property type="component" value="Unassembled WGS sequence"/>
</dbReference>
<evidence type="ECO:0000313" key="4">
    <source>
        <dbReference type="Proteomes" id="UP000467841"/>
    </source>
</evidence>
<accession>A0A6D2IT18</accession>
<dbReference type="OrthoDB" id="1908091at2759"/>
<feature type="compositionally biased region" description="Polar residues" evidence="1">
    <location>
        <begin position="1057"/>
        <end position="1077"/>
    </location>
</feature>
<feature type="region of interest" description="Disordered" evidence="1">
    <location>
        <begin position="1154"/>
        <end position="1185"/>
    </location>
</feature>
<feature type="compositionally biased region" description="Acidic residues" evidence="1">
    <location>
        <begin position="412"/>
        <end position="429"/>
    </location>
</feature>
<feature type="compositionally biased region" description="Basic and acidic residues" evidence="1">
    <location>
        <begin position="1175"/>
        <end position="1185"/>
    </location>
</feature>
<gene>
    <name evidence="3" type="ORF">MERR_LOCUS19512</name>
</gene>
<feature type="compositionally biased region" description="Basic and acidic residues" evidence="1">
    <location>
        <begin position="743"/>
        <end position="752"/>
    </location>
</feature>
<feature type="compositionally biased region" description="Basic and acidic residues" evidence="1">
    <location>
        <begin position="951"/>
        <end position="976"/>
    </location>
</feature>
<protein>
    <submittedName>
        <fullName evidence="3">Uncharacterized protein</fullName>
    </submittedName>
</protein>
<feature type="region of interest" description="Disordered" evidence="1">
    <location>
        <begin position="742"/>
        <end position="770"/>
    </location>
</feature>
<feature type="region of interest" description="Disordered" evidence="1">
    <location>
        <begin position="1056"/>
        <end position="1077"/>
    </location>
</feature>
<dbReference type="EMBL" id="CACVBM020001118">
    <property type="protein sequence ID" value="CAA7032277.1"/>
    <property type="molecule type" value="Genomic_DNA"/>
</dbReference>
<organism evidence="3 4">
    <name type="scientific">Microthlaspi erraticum</name>
    <dbReference type="NCBI Taxonomy" id="1685480"/>
    <lineage>
        <taxon>Eukaryota</taxon>
        <taxon>Viridiplantae</taxon>
        <taxon>Streptophyta</taxon>
        <taxon>Embryophyta</taxon>
        <taxon>Tracheophyta</taxon>
        <taxon>Spermatophyta</taxon>
        <taxon>Magnoliopsida</taxon>
        <taxon>eudicotyledons</taxon>
        <taxon>Gunneridae</taxon>
        <taxon>Pentapetalae</taxon>
        <taxon>rosids</taxon>
        <taxon>malvids</taxon>
        <taxon>Brassicales</taxon>
        <taxon>Brassicaceae</taxon>
        <taxon>Coluteocarpeae</taxon>
        <taxon>Microthlaspi</taxon>
    </lineage>
</organism>